<dbReference type="OrthoDB" id="3535613at2759"/>
<accession>A0A4Z1IU28</accession>
<reference evidence="1 2" key="1">
    <citation type="submission" date="2017-12" db="EMBL/GenBank/DDBJ databases">
        <title>Comparative genomics of Botrytis spp.</title>
        <authorList>
            <person name="Valero-Jimenez C.A."/>
            <person name="Tapia P."/>
            <person name="Veloso J."/>
            <person name="Silva-Moreno E."/>
            <person name="Staats M."/>
            <person name="Valdes J.H."/>
            <person name="Van Kan J.A.L."/>
        </authorList>
    </citation>
    <scope>NUCLEOTIDE SEQUENCE [LARGE SCALE GENOMIC DNA]</scope>
    <source>
        <strain evidence="1 2">MUCL11595</strain>
    </source>
</reference>
<sequence>MPQVSAFEFAKPSGNNNRTLEPRHGAEFLFTKASTGSHRQERSTREVQELNSPTSFKVVIRSFFETLFREVNHRYYPLDEDIFRDNLKSWNRSSFPMLEKAALGLSEDIKFFPVLFFQYFSQYHSPIFTTGV</sequence>
<evidence type="ECO:0000313" key="2">
    <source>
        <dbReference type="Proteomes" id="UP000297527"/>
    </source>
</evidence>
<proteinExistence type="predicted"/>
<name>A0A4Z1IU28_9HELO</name>
<comment type="caution">
    <text evidence="1">The sequence shown here is derived from an EMBL/GenBank/DDBJ whole genome shotgun (WGS) entry which is preliminary data.</text>
</comment>
<protein>
    <submittedName>
        <fullName evidence="1">Uncharacterized protein</fullName>
    </submittedName>
</protein>
<dbReference type="AlphaFoldDB" id="A0A4Z1IU28"/>
<evidence type="ECO:0000313" key="1">
    <source>
        <dbReference type="EMBL" id="TGO60137.1"/>
    </source>
</evidence>
<keyword evidence="2" id="KW-1185">Reference proteome</keyword>
<dbReference type="EMBL" id="PQXN01000038">
    <property type="protein sequence ID" value="TGO60137.1"/>
    <property type="molecule type" value="Genomic_DNA"/>
</dbReference>
<dbReference type="Proteomes" id="UP000297527">
    <property type="component" value="Unassembled WGS sequence"/>
</dbReference>
<gene>
    <name evidence="1" type="ORF">BCON_0038g00540</name>
</gene>
<organism evidence="1 2">
    <name type="scientific">Botryotinia convoluta</name>
    <dbReference type="NCBI Taxonomy" id="54673"/>
    <lineage>
        <taxon>Eukaryota</taxon>
        <taxon>Fungi</taxon>
        <taxon>Dikarya</taxon>
        <taxon>Ascomycota</taxon>
        <taxon>Pezizomycotina</taxon>
        <taxon>Leotiomycetes</taxon>
        <taxon>Helotiales</taxon>
        <taxon>Sclerotiniaceae</taxon>
        <taxon>Botryotinia</taxon>
    </lineage>
</organism>